<proteinExistence type="predicted"/>
<dbReference type="Pfam" id="PF13640">
    <property type="entry name" value="2OG-FeII_Oxy_3"/>
    <property type="match status" value="1"/>
</dbReference>
<dbReference type="InterPro" id="IPR044862">
    <property type="entry name" value="Pro_4_hyd_alph_FE2OG_OXY"/>
</dbReference>
<evidence type="ECO:0000259" key="1">
    <source>
        <dbReference type="Pfam" id="PF13640"/>
    </source>
</evidence>
<name>E6QS04_9ZZZZ</name>
<protein>
    <recommendedName>
        <fullName evidence="1">Prolyl 4-hydroxylase alpha subunit Fe(2+) 2OG dioxygenase domain-containing protein</fullName>
    </recommendedName>
</protein>
<feature type="domain" description="Prolyl 4-hydroxylase alpha subunit Fe(2+) 2OG dioxygenase" evidence="1">
    <location>
        <begin position="107"/>
        <end position="189"/>
    </location>
</feature>
<comment type="caution">
    <text evidence="2">The sequence shown here is derived from an EMBL/GenBank/DDBJ whole genome shotgun (WGS) entry which is preliminary data.</text>
</comment>
<sequence length="224" mass="25784">MDAERFHPSVDKIPMLDLARFEAATLHHDPYDYFVLPDFIREAAQSSVLADFPVINEAGSFPVNTLQCGPAFLELVRQLESPEFRQAVERKFEMDLSGRPTMVTVRGHTDETDGRIHTDSTTKLITMLIYFNTGWQNMGGRLRILRSGDDLEHYADEVSPAFGTLLAFRRSDHSWHGHKPFVGERRALQLNWVISEQVKQREQQRHGVSAFFKRILHKLGLRTH</sequence>
<dbReference type="AlphaFoldDB" id="E6QS04"/>
<accession>E6QS04</accession>
<dbReference type="Gene3D" id="2.60.120.620">
    <property type="entry name" value="q2cbj1_9rhob like domain"/>
    <property type="match status" value="1"/>
</dbReference>
<organism evidence="2">
    <name type="scientific">mine drainage metagenome</name>
    <dbReference type="NCBI Taxonomy" id="410659"/>
    <lineage>
        <taxon>unclassified sequences</taxon>
        <taxon>metagenomes</taxon>
        <taxon>ecological metagenomes</taxon>
    </lineage>
</organism>
<reference evidence="2" key="1">
    <citation type="submission" date="2009-10" db="EMBL/GenBank/DDBJ databases">
        <title>Diversity of trophic interactions inside an arsenic-rich microbial ecosystem.</title>
        <authorList>
            <person name="Bertin P.N."/>
            <person name="Heinrich-Salmeron A."/>
            <person name="Pelletier E."/>
            <person name="Goulhen-Chollet F."/>
            <person name="Arsene-Ploetze F."/>
            <person name="Gallien S."/>
            <person name="Calteau A."/>
            <person name="Vallenet D."/>
            <person name="Casiot C."/>
            <person name="Chane-Woon-Ming B."/>
            <person name="Giloteaux L."/>
            <person name="Barakat M."/>
            <person name="Bonnefoy V."/>
            <person name="Bruneel O."/>
            <person name="Chandler M."/>
            <person name="Cleiss J."/>
            <person name="Duran R."/>
            <person name="Elbaz-Poulichet F."/>
            <person name="Fonknechten N."/>
            <person name="Lauga B."/>
            <person name="Mornico D."/>
            <person name="Ortet P."/>
            <person name="Schaeffer C."/>
            <person name="Siguier P."/>
            <person name="Alexander Thil Smith A."/>
            <person name="Van Dorsselaer A."/>
            <person name="Weissenbach J."/>
            <person name="Medigue C."/>
            <person name="Le Paslier D."/>
        </authorList>
    </citation>
    <scope>NUCLEOTIDE SEQUENCE</scope>
</reference>
<gene>
    <name evidence="2" type="ORF">CARN7_0782</name>
</gene>
<dbReference type="EMBL" id="CABR01000064">
    <property type="protein sequence ID" value="CBI10026.1"/>
    <property type="molecule type" value="Genomic_DNA"/>
</dbReference>
<evidence type="ECO:0000313" key="2">
    <source>
        <dbReference type="EMBL" id="CBI10026.1"/>
    </source>
</evidence>